<proteinExistence type="predicted"/>
<organism evidence="1 2">
    <name type="scientific">Pararge aegeria aegeria</name>
    <dbReference type="NCBI Taxonomy" id="348720"/>
    <lineage>
        <taxon>Eukaryota</taxon>
        <taxon>Metazoa</taxon>
        <taxon>Ecdysozoa</taxon>
        <taxon>Arthropoda</taxon>
        <taxon>Hexapoda</taxon>
        <taxon>Insecta</taxon>
        <taxon>Pterygota</taxon>
        <taxon>Neoptera</taxon>
        <taxon>Endopterygota</taxon>
        <taxon>Lepidoptera</taxon>
        <taxon>Glossata</taxon>
        <taxon>Ditrysia</taxon>
        <taxon>Papilionoidea</taxon>
        <taxon>Nymphalidae</taxon>
        <taxon>Satyrinae</taxon>
        <taxon>Satyrini</taxon>
        <taxon>Parargina</taxon>
        <taxon>Pararge</taxon>
    </lineage>
</organism>
<dbReference type="Proteomes" id="UP000838756">
    <property type="component" value="Unassembled WGS sequence"/>
</dbReference>
<protein>
    <submittedName>
        <fullName evidence="1">Jg10519 protein</fullName>
    </submittedName>
</protein>
<reference evidence="1" key="1">
    <citation type="submission" date="2022-03" db="EMBL/GenBank/DDBJ databases">
        <authorList>
            <person name="Lindestad O."/>
        </authorList>
    </citation>
    <scope>NUCLEOTIDE SEQUENCE</scope>
</reference>
<comment type="caution">
    <text evidence="1">The sequence shown here is derived from an EMBL/GenBank/DDBJ whole genome shotgun (WGS) entry which is preliminary data.</text>
</comment>
<evidence type="ECO:0000313" key="2">
    <source>
        <dbReference type="Proteomes" id="UP000838756"/>
    </source>
</evidence>
<dbReference type="EMBL" id="CAKXAJ010021346">
    <property type="protein sequence ID" value="CAH2226453.1"/>
    <property type="molecule type" value="Genomic_DNA"/>
</dbReference>
<keyword evidence="2" id="KW-1185">Reference proteome</keyword>
<sequence length="77" mass="9106">ITFVHGILGLEEDLGSDDYWNDHGEDFKLYGSKKRSDGASFETELRLRRRLEFSFKSKLKKILLDKQKGDDKRNWEV</sequence>
<feature type="non-terminal residue" evidence="1">
    <location>
        <position position="1"/>
    </location>
</feature>
<accession>A0A8S4QVV3</accession>
<gene>
    <name evidence="1" type="primary">jg10519</name>
    <name evidence="1" type="ORF">PAEG_LOCUS7158</name>
</gene>
<dbReference type="AlphaFoldDB" id="A0A8S4QVV3"/>
<evidence type="ECO:0000313" key="1">
    <source>
        <dbReference type="EMBL" id="CAH2226453.1"/>
    </source>
</evidence>
<name>A0A8S4QVV3_9NEOP</name>